<organism evidence="1">
    <name type="scientific">marine sediment metagenome</name>
    <dbReference type="NCBI Taxonomy" id="412755"/>
    <lineage>
        <taxon>unclassified sequences</taxon>
        <taxon>metagenomes</taxon>
        <taxon>ecological metagenomes</taxon>
    </lineage>
</organism>
<sequence length="52" mass="6431">MTPYRKIVVFEQYYAPTHLYIINMTVNKSIKQKMWLRMIGLIETWDIIYNVY</sequence>
<gene>
    <name evidence="1" type="ORF">LCGC14_1830520</name>
</gene>
<protein>
    <submittedName>
        <fullName evidence="1">Uncharacterized protein</fullName>
    </submittedName>
</protein>
<dbReference type="AlphaFoldDB" id="A0A0F9GGI4"/>
<dbReference type="EMBL" id="LAZR01018070">
    <property type="protein sequence ID" value="KKL97828.1"/>
    <property type="molecule type" value="Genomic_DNA"/>
</dbReference>
<proteinExistence type="predicted"/>
<evidence type="ECO:0000313" key="1">
    <source>
        <dbReference type="EMBL" id="KKL97828.1"/>
    </source>
</evidence>
<comment type="caution">
    <text evidence="1">The sequence shown here is derived from an EMBL/GenBank/DDBJ whole genome shotgun (WGS) entry which is preliminary data.</text>
</comment>
<name>A0A0F9GGI4_9ZZZZ</name>
<accession>A0A0F9GGI4</accession>
<reference evidence="1" key="1">
    <citation type="journal article" date="2015" name="Nature">
        <title>Complex archaea that bridge the gap between prokaryotes and eukaryotes.</title>
        <authorList>
            <person name="Spang A."/>
            <person name="Saw J.H."/>
            <person name="Jorgensen S.L."/>
            <person name="Zaremba-Niedzwiedzka K."/>
            <person name="Martijn J."/>
            <person name="Lind A.E."/>
            <person name="van Eijk R."/>
            <person name="Schleper C."/>
            <person name="Guy L."/>
            <person name="Ettema T.J."/>
        </authorList>
    </citation>
    <scope>NUCLEOTIDE SEQUENCE</scope>
</reference>